<feature type="region of interest" description="Disordered" evidence="11">
    <location>
        <begin position="13"/>
        <end position="35"/>
    </location>
</feature>
<evidence type="ECO:0000256" key="6">
    <source>
        <dbReference type="ARBA" id="ARBA00023204"/>
    </source>
</evidence>
<dbReference type="InterPro" id="IPR036866">
    <property type="entry name" value="RibonucZ/Hydroxyglut_hydro"/>
</dbReference>
<dbReference type="PANTHER" id="PTHR23240">
    <property type="entry name" value="DNA CROSS-LINK REPAIR PROTEIN PSO2/SNM1-RELATED"/>
    <property type="match status" value="1"/>
</dbReference>
<sequence>MIKSLTLKPFESQGGGYLSSQPTQSKNRKLSNESLNAKNNTNSACFCRKKLDGVPIGKAIILNTENFSSTPPCNARHPSTKAMKQTDIGVYFGIPPKRKEEKLLGESALKGINLNPVQSPNKKRSWQCKRKAEKSLSDLEFDAKNLNESQFSVELSSERSQRQKKRLKKSNSPPETVHQKRSDHLTNAESETVNLSKVKVFTKSAHGGLQRRNKKIPESSTVGELRKKTYPFYKKIPGTGFTVDAFQYGVVEGCTAYFLTHFHSDHYAGLSKHFTFPVYCSEITGNLLKNKLHVQEQYIHPLPLDTKCIMNGVKVVLLHANHCPGAVMILFCLPNGTVILHMGDFRADPSMEHSLLANRKVHVLYLDTTYFSPEYTFPSHQEVIQFAINTAFEVVTLNPRALVVCGTYSIADVLGSKMGMSQEKYKTLQCLNIPEINSLITTNMCSSLVHLLPMMQINFKGLQSHLKKYGGKYNQILAFRPTGWTHSNKFTTIADVIPQIKGNISVYGIPYSEHSSYLEMKCFVQMAEAPENHTYYKCWWKLEAGY</sequence>
<evidence type="ECO:0000256" key="11">
    <source>
        <dbReference type="SAM" id="MobiDB-lite"/>
    </source>
</evidence>
<feature type="domain" description="DNA repair metallo-beta-lactamase" evidence="12">
    <location>
        <begin position="434"/>
        <end position="527"/>
    </location>
</feature>
<proteinExistence type="inferred from homology"/>
<dbReference type="STRING" id="9516.ENSCCAP00000032911"/>
<evidence type="ECO:0000256" key="8">
    <source>
        <dbReference type="ARBA" id="ARBA00064601"/>
    </source>
</evidence>
<dbReference type="GO" id="GO:0008800">
    <property type="term" value="F:beta-lactamase activity"/>
    <property type="evidence" value="ECO:0007669"/>
    <property type="project" value="UniProtKB-EC"/>
</dbReference>
<dbReference type="GO" id="GO:0006303">
    <property type="term" value="P:double-strand break repair via nonhomologous end joining"/>
    <property type="evidence" value="ECO:0007669"/>
    <property type="project" value="TreeGrafter"/>
</dbReference>
<keyword evidence="6" id="KW-0234">DNA repair</keyword>
<protein>
    <recommendedName>
        <fullName evidence="9">DNA cross-link repair 1A protein</fullName>
        <ecNumber evidence="4">3.5.2.6</ecNumber>
    </recommendedName>
    <alternativeName>
        <fullName evidence="10">SNM1 homolog A</fullName>
    </alternativeName>
</protein>
<evidence type="ECO:0000313" key="13">
    <source>
        <dbReference type="Ensembl" id="ENSCCAP00000032911.1"/>
    </source>
</evidence>
<dbReference type="Proteomes" id="UP000233040">
    <property type="component" value="Unassembled WGS sequence"/>
</dbReference>
<dbReference type="Ensembl" id="ENSCCAT00000050675.1">
    <property type="protein sequence ID" value="ENSCCAP00000032911.1"/>
    <property type="gene ID" value="ENSCCAG00000034491.1"/>
</dbReference>
<comment type="subunit">
    <text evidence="8">Binds constitutively to TP53BP1. Binds CDC27, which is itself a component of the anaphase promoting complex (APC). Binds PIAS1.</text>
</comment>
<evidence type="ECO:0000256" key="7">
    <source>
        <dbReference type="ARBA" id="ARBA00023242"/>
    </source>
</evidence>
<dbReference type="EC" id="3.5.2.6" evidence="4"/>
<dbReference type="GeneTree" id="ENSGT00940000158766"/>
<dbReference type="GO" id="GO:0005634">
    <property type="term" value="C:nucleus"/>
    <property type="evidence" value="ECO:0007669"/>
    <property type="project" value="UniProtKB-SubCell"/>
</dbReference>
<dbReference type="GO" id="GO:0035312">
    <property type="term" value="F:5'-3' DNA exonuclease activity"/>
    <property type="evidence" value="ECO:0007669"/>
    <property type="project" value="TreeGrafter"/>
</dbReference>
<evidence type="ECO:0000259" key="12">
    <source>
        <dbReference type="Pfam" id="PF07522"/>
    </source>
</evidence>
<dbReference type="Pfam" id="PF07522">
    <property type="entry name" value="DRMBL"/>
    <property type="match status" value="1"/>
</dbReference>
<dbReference type="OMA" id="INNTECG"/>
<evidence type="ECO:0000256" key="2">
    <source>
        <dbReference type="ARBA" id="ARBA00004123"/>
    </source>
</evidence>
<dbReference type="PANTHER" id="PTHR23240:SF6">
    <property type="entry name" value="DNA CROSS-LINK REPAIR 1A PROTEIN"/>
    <property type="match status" value="1"/>
</dbReference>
<dbReference type="GO" id="GO:0036297">
    <property type="term" value="P:interstrand cross-link repair"/>
    <property type="evidence" value="ECO:0007669"/>
    <property type="project" value="TreeGrafter"/>
</dbReference>
<evidence type="ECO:0000256" key="9">
    <source>
        <dbReference type="ARBA" id="ARBA00069609"/>
    </source>
</evidence>
<dbReference type="SUPFAM" id="SSF56281">
    <property type="entry name" value="Metallo-hydrolase/oxidoreductase"/>
    <property type="match status" value="1"/>
</dbReference>
<feature type="compositionally biased region" description="Basic and acidic residues" evidence="11">
    <location>
        <begin position="177"/>
        <end position="186"/>
    </location>
</feature>
<dbReference type="FunFam" id="3.40.50.12650:FF:000001">
    <property type="entry name" value="DNA cross-link repair 1A"/>
    <property type="match status" value="1"/>
</dbReference>
<comment type="similarity">
    <text evidence="3">Belongs to the DNA repair metallo-beta-lactamase (DRMBL) family.</text>
</comment>
<evidence type="ECO:0000256" key="3">
    <source>
        <dbReference type="ARBA" id="ARBA00010304"/>
    </source>
</evidence>
<dbReference type="Gene3D" id="3.60.15.10">
    <property type="entry name" value="Ribonuclease Z/Hydroxyacylglutathione hydrolase-like"/>
    <property type="match status" value="1"/>
</dbReference>
<keyword evidence="7" id="KW-0539">Nucleus</keyword>
<keyword evidence="14" id="KW-1185">Reference proteome</keyword>
<reference evidence="13" key="2">
    <citation type="submission" date="2025-09" db="UniProtKB">
        <authorList>
            <consortium name="Ensembl"/>
        </authorList>
    </citation>
    <scope>IDENTIFICATION</scope>
</reference>
<comment type="subcellular location">
    <subcellularLocation>
        <location evidence="2">Nucleus</location>
    </subcellularLocation>
</comment>
<dbReference type="InterPro" id="IPR011084">
    <property type="entry name" value="DRMBL"/>
</dbReference>
<dbReference type="GO" id="GO:0003684">
    <property type="term" value="F:damaged DNA binding"/>
    <property type="evidence" value="ECO:0007669"/>
    <property type="project" value="TreeGrafter"/>
</dbReference>
<dbReference type="Gene3D" id="3.40.50.12650">
    <property type="match status" value="1"/>
</dbReference>
<evidence type="ECO:0000256" key="4">
    <source>
        <dbReference type="ARBA" id="ARBA00012865"/>
    </source>
</evidence>
<accession>A0A2K5RXU6</accession>
<name>A0A2K5RXU6_CEBIM</name>
<dbReference type="FunFam" id="3.60.15.10:FF:000010">
    <property type="entry name" value="DNA cross-link repair 1A"/>
    <property type="match status" value="1"/>
</dbReference>
<dbReference type="AlphaFoldDB" id="A0A2K5RXU6"/>
<feature type="region of interest" description="Disordered" evidence="11">
    <location>
        <begin position="152"/>
        <end position="189"/>
    </location>
</feature>
<evidence type="ECO:0000313" key="14">
    <source>
        <dbReference type="Proteomes" id="UP000233040"/>
    </source>
</evidence>
<comment type="catalytic activity">
    <reaction evidence="1">
        <text>a beta-lactam + H2O = a substituted beta-amino acid</text>
        <dbReference type="Rhea" id="RHEA:20401"/>
        <dbReference type="ChEBI" id="CHEBI:15377"/>
        <dbReference type="ChEBI" id="CHEBI:35627"/>
        <dbReference type="ChEBI" id="CHEBI:140347"/>
        <dbReference type="EC" id="3.5.2.6"/>
    </reaction>
</comment>
<organism evidence="13 14">
    <name type="scientific">Cebus imitator</name>
    <name type="common">Panamanian white-faced capuchin</name>
    <name type="synonym">Cebus capucinus imitator</name>
    <dbReference type="NCBI Taxonomy" id="2715852"/>
    <lineage>
        <taxon>Eukaryota</taxon>
        <taxon>Metazoa</taxon>
        <taxon>Chordata</taxon>
        <taxon>Craniata</taxon>
        <taxon>Vertebrata</taxon>
        <taxon>Euteleostomi</taxon>
        <taxon>Mammalia</taxon>
        <taxon>Eutheria</taxon>
        <taxon>Euarchontoglires</taxon>
        <taxon>Primates</taxon>
        <taxon>Haplorrhini</taxon>
        <taxon>Platyrrhini</taxon>
        <taxon>Cebidae</taxon>
        <taxon>Cebinae</taxon>
        <taxon>Cebus</taxon>
    </lineage>
</organism>
<evidence type="ECO:0000256" key="10">
    <source>
        <dbReference type="ARBA" id="ARBA00078423"/>
    </source>
</evidence>
<keyword evidence="5" id="KW-0227">DNA damage</keyword>
<evidence type="ECO:0000256" key="1">
    <source>
        <dbReference type="ARBA" id="ARBA00001526"/>
    </source>
</evidence>
<reference evidence="13" key="1">
    <citation type="submission" date="2025-08" db="UniProtKB">
        <authorList>
            <consortium name="Ensembl"/>
        </authorList>
    </citation>
    <scope>IDENTIFICATION</scope>
</reference>
<evidence type="ECO:0000256" key="5">
    <source>
        <dbReference type="ARBA" id="ARBA00022763"/>
    </source>
</evidence>